<evidence type="ECO:0000313" key="1">
    <source>
        <dbReference type="EMBL" id="SMC08043.1"/>
    </source>
</evidence>
<organism evidence="1 2">
    <name type="scientific">Sulfobacillus thermosulfidooxidans (strain DSM 9293 / VKM B-1269 / AT-1)</name>
    <dbReference type="NCBI Taxonomy" id="929705"/>
    <lineage>
        <taxon>Bacteria</taxon>
        <taxon>Bacillati</taxon>
        <taxon>Bacillota</taxon>
        <taxon>Clostridia</taxon>
        <taxon>Eubacteriales</taxon>
        <taxon>Clostridiales Family XVII. Incertae Sedis</taxon>
        <taxon>Sulfobacillus</taxon>
    </lineage>
</organism>
<reference evidence="2" key="1">
    <citation type="submission" date="2017-04" db="EMBL/GenBank/DDBJ databases">
        <authorList>
            <person name="Varghese N."/>
            <person name="Submissions S."/>
        </authorList>
    </citation>
    <scope>NUCLEOTIDE SEQUENCE [LARGE SCALE GENOMIC DNA]</scope>
    <source>
        <strain evidence="2">DSM 9293</strain>
    </source>
</reference>
<gene>
    <name evidence="1" type="ORF">SAMN00768000_3613</name>
</gene>
<sequence>MTTPLRPTRAWLGLQSWAGLRWFAVTVIGETPTRYRVQCNESFRLPGGRWKQLGDVITVPKQAIRFASPDAD</sequence>
<accession>A0A1W1WQP2</accession>
<dbReference type="AlphaFoldDB" id="A0A1W1WQP2"/>
<dbReference type="Proteomes" id="UP000192660">
    <property type="component" value="Unassembled WGS sequence"/>
</dbReference>
<evidence type="ECO:0000313" key="2">
    <source>
        <dbReference type="Proteomes" id="UP000192660"/>
    </source>
</evidence>
<protein>
    <submittedName>
        <fullName evidence="1">Uncharacterized protein</fullName>
    </submittedName>
</protein>
<dbReference type="EMBL" id="FWWY01000002">
    <property type="protein sequence ID" value="SMC08043.1"/>
    <property type="molecule type" value="Genomic_DNA"/>
</dbReference>
<proteinExistence type="predicted"/>
<dbReference type="RefSeq" id="WP_139793606.1">
    <property type="nucleotide sequence ID" value="NZ_FWWY01000002.1"/>
</dbReference>
<keyword evidence="2" id="KW-1185">Reference proteome</keyword>
<name>A0A1W1WQP2_SULTA</name>